<keyword evidence="1" id="KW-0472">Membrane</keyword>
<feature type="transmembrane region" description="Helical" evidence="1">
    <location>
        <begin position="163"/>
        <end position="180"/>
    </location>
</feature>
<dbReference type="InterPro" id="IPR008969">
    <property type="entry name" value="CarboxyPept-like_regulatory"/>
</dbReference>
<evidence type="ECO:0000313" key="3">
    <source>
        <dbReference type="Proteomes" id="UP000177360"/>
    </source>
</evidence>
<sequence length="445" mass="49012">MSGFGLNQCATDVDCGPTYNICSSMQCVIAQGIGADQCQKNEDCVFEISPESPPVLPLEIPPVIPPENSPVIPPTTPPALPPGNTGIINTSVKAIENITQTVNKQIQQTIQASAETAKVVTKNIQKAIETKQGSLITKTVSTVGAVAATAEVAIAIVFSPMEIFLFIFRLSGILLTSLGLKRRIKPWGVVYDSVTKQPLDPAYVVLNDPQGKVISSAITDIDGRYGFLEPSGTYQISVNKTNYVFPSQKLAGKINDELYNDLYFGENIDIEQGGETITKNIPMDPLRFDWNEFAKRDKKLMNFYSRADIALRRIFDLFFIVGFVVAIIAYFAAPYPYNLIILTVYLILLLLRTIGVKPKAYGRIFSSANGNPVSFAILRIVMPDSNVEVAHKVADKYGRYYCLVPKGKYFIKIEKKNDDGSYSLVYTSSVIDASKKGIIKNTFRI</sequence>
<dbReference type="AlphaFoldDB" id="A0A1G2E5A5"/>
<keyword evidence="1" id="KW-0812">Transmembrane</keyword>
<proteinExistence type="predicted"/>
<evidence type="ECO:0000313" key="2">
    <source>
        <dbReference type="EMBL" id="OGZ20258.1"/>
    </source>
</evidence>
<evidence type="ECO:0000256" key="1">
    <source>
        <dbReference type="SAM" id="Phobius"/>
    </source>
</evidence>
<gene>
    <name evidence="2" type="ORF">A2626_02465</name>
</gene>
<keyword evidence="1" id="KW-1133">Transmembrane helix</keyword>
<dbReference type="Gene3D" id="2.60.40.1120">
    <property type="entry name" value="Carboxypeptidase-like, regulatory domain"/>
    <property type="match status" value="1"/>
</dbReference>
<dbReference type="EMBL" id="MHLZ01000006">
    <property type="protein sequence ID" value="OGZ20258.1"/>
    <property type="molecule type" value="Genomic_DNA"/>
</dbReference>
<dbReference type="SUPFAM" id="SSF49464">
    <property type="entry name" value="Carboxypeptidase regulatory domain-like"/>
    <property type="match status" value="1"/>
</dbReference>
<comment type="caution">
    <text evidence="2">The sequence shown here is derived from an EMBL/GenBank/DDBJ whole genome shotgun (WGS) entry which is preliminary data.</text>
</comment>
<dbReference type="Proteomes" id="UP000177360">
    <property type="component" value="Unassembled WGS sequence"/>
</dbReference>
<name>A0A1G2E5A5_9BACT</name>
<reference evidence="2 3" key="1">
    <citation type="journal article" date="2016" name="Nat. Commun.">
        <title>Thousands of microbial genomes shed light on interconnected biogeochemical processes in an aquifer system.</title>
        <authorList>
            <person name="Anantharaman K."/>
            <person name="Brown C.T."/>
            <person name="Hug L.A."/>
            <person name="Sharon I."/>
            <person name="Castelle C.J."/>
            <person name="Probst A.J."/>
            <person name="Thomas B.C."/>
            <person name="Singh A."/>
            <person name="Wilkins M.J."/>
            <person name="Karaoz U."/>
            <person name="Brodie E.L."/>
            <person name="Williams K.H."/>
            <person name="Hubbard S.S."/>
            <person name="Banfield J.F."/>
        </authorList>
    </citation>
    <scope>NUCLEOTIDE SEQUENCE [LARGE SCALE GENOMIC DNA]</scope>
</reference>
<evidence type="ECO:0008006" key="4">
    <source>
        <dbReference type="Google" id="ProtNLM"/>
    </source>
</evidence>
<accession>A0A1G2E5A5</accession>
<feature type="transmembrane region" description="Helical" evidence="1">
    <location>
        <begin position="314"/>
        <end position="333"/>
    </location>
</feature>
<feature type="transmembrane region" description="Helical" evidence="1">
    <location>
        <begin position="339"/>
        <end position="356"/>
    </location>
</feature>
<protein>
    <recommendedName>
        <fullName evidence="4">Carboxypeptidase regulatory-like domain-containing protein</fullName>
    </recommendedName>
</protein>
<organism evidence="2 3">
    <name type="scientific">Candidatus Nealsonbacteria bacterium RIFCSPHIGHO2_01_FULL_38_55</name>
    <dbReference type="NCBI Taxonomy" id="1801664"/>
    <lineage>
        <taxon>Bacteria</taxon>
        <taxon>Candidatus Nealsoniibacteriota</taxon>
    </lineage>
</organism>